<name>A0A2N6L787_9CYAN</name>
<protein>
    <submittedName>
        <fullName evidence="1">Uncharacterized protein</fullName>
    </submittedName>
</protein>
<evidence type="ECO:0000313" key="2">
    <source>
        <dbReference type="Proteomes" id="UP000235081"/>
    </source>
</evidence>
<accession>A0A2N6L787</accession>
<evidence type="ECO:0000313" key="1">
    <source>
        <dbReference type="EMBL" id="PMB17871.1"/>
    </source>
</evidence>
<gene>
    <name evidence="1" type="ORF">CEN46_22430</name>
</gene>
<organism evidence="1 2">
    <name type="scientific">Fischerella thermalis CCMEE 5318</name>
    <dbReference type="NCBI Taxonomy" id="2019666"/>
    <lineage>
        <taxon>Bacteria</taxon>
        <taxon>Bacillati</taxon>
        <taxon>Cyanobacteriota</taxon>
        <taxon>Cyanophyceae</taxon>
        <taxon>Nostocales</taxon>
        <taxon>Hapalosiphonaceae</taxon>
        <taxon>Fischerella</taxon>
    </lineage>
</organism>
<dbReference type="AlphaFoldDB" id="A0A2N6L787"/>
<comment type="caution">
    <text evidence="1">The sequence shown here is derived from an EMBL/GenBank/DDBJ whole genome shotgun (WGS) entry which is preliminary data.</text>
</comment>
<dbReference type="Proteomes" id="UP000235081">
    <property type="component" value="Unassembled WGS sequence"/>
</dbReference>
<reference evidence="1 2" key="1">
    <citation type="submission" date="2017-07" db="EMBL/GenBank/DDBJ databases">
        <title>Genomes of Fischerella (Mastigocladus) sp. strains.</title>
        <authorList>
            <person name="Miller S.R."/>
        </authorList>
    </citation>
    <scope>NUCLEOTIDE SEQUENCE [LARGE SCALE GENOMIC DNA]</scope>
    <source>
        <strain evidence="1 2">CCMEE 5318</strain>
    </source>
</reference>
<proteinExistence type="predicted"/>
<sequence>MFKKNLGNKPFGQAISNQSCCVCFVIAFFGDVLEPNILTQTLALARNDVNNLACAHIMLQMSMTAITSLKLYFCLHFIDRV</sequence>
<dbReference type="EMBL" id="NMQE01000759">
    <property type="protein sequence ID" value="PMB17871.1"/>
    <property type="molecule type" value="Genomic_DNA"/>
</dbReference>